<evidence type="ECO:0000256" key="2">
    <source>
        <dbReference type="ARBA" id="ARBA00022448"/>
    </source>
</evidence>
<feature type="signal peptide" evidence="4">
    <location>
        <begin position="1"/>
        <end position="19"/>
    </location>
</feature>
<evidence type="ECO:0000313" key="5">
    <source>
        <dbReference type="EMBL" id="MFF3671836.1"/>
    </source>
</evidence>
<organism evidence="5 6">
    <name type="scientific">Microtetraspora malaysiensis</name>
    <dbReference type="NCBI Taxonomy" id="161358"/>
    <lineage>
        <taxon>Bacteria</taxon>
        <taxon>Bacillati</taxon>
        <taxon>Actinomycetota</taxon>
        <taxon>Actinomycetes</taxon>
        <taxon>Streptosporangiales</taxon>
        <taxon>Streptosporangiaceae</taxon>
        <taxon>Microtetraspora</taxon>
    </lineage>
</organism>
<keyword evidence="2" id="KW-0813">Transport</keyword>
<name>A0ABW6T3L1_9ACTN</name>
<evidence type="ECO:0000313" key="6">
    <source>
        <dbReference type="Proteomes" id="UP001602013"/>
    </source>
</evidence>
<dbReference type="EMBL" id="JBIASD010000055">
    <property type="protein sequence ID" value="MFF3671836.1"/>
    <property type="molecule type" value="Genomic_DNA"/>
</dbReference>
<sequence length="417" mass="44322">MTRPLMLAGALTLALAATAACGGGGDEQTAAGDGRGPITFTDTQSHEEASRKVIDAWNAAHPDEKVTLDIQPKDADSQRQRLINNAQTKSDAMDVIMLDAVWTAEFAANRWVDELPADTVKADDLLAPTLETAEYRGKLYAMPWLTGTGLLYYRKDLVEKAPTTWAEMKETCDKVLPKQKGMSCYAGLLDKYEGLTVSFAEAVQSAGGTVLDDSGTPTLETDAAKAGLNFLVDGLKSGLIPKEGITFKEDEVKNALQTGKVLFARSWASLYGTANAPDSPVTGKVDVAPIPGLDGPGSGTLGGANLAISAFSKHKATARDFLAFFTAGEQMKTWATINSTPVARTGLYDDQDLIAKYPYLPSLKEGILKAKARPVAVKYGDVTSAIQNAVYPALTGEVTPDQALSGLQQQLSGLLKQ</sequence>
<keyword evidence="3 4" id="KW-0732">Signal</keyword>
<dbReference type="PANTHER" id="PTHR30061">
    <property type="entry name" value="MALTOSE-BINDING PERIPLASMIC PROTEIN"/>
    <property type="match status" value="1"/>
</dbReference>
<accession>A0ABW6T3L1</accession>
<dbReference type="PANTHER" id="PTHR30061:SF50">
    <property type="entry name" value="MALTOSE_MALTODEXTRIN-BINDING PERIPLASMIC PROTEIN"/>
    <property type="match status" value="1"/>
</dbReference>
<evidence type="ECO:0000256" key="4">
    <source>
        <dbReference type="SAM" id="SignalP"/>
    </source>
</evidence>
<proteinExistence type="inferred from homology"/>
<evidence type="ECO:0000256" key="1">
    <source>
        <dbReference type="ARBA" id="ARBA00008520"/>
    </source>
</evidence>
<dbReference type="Pfam" id="PF01547">
    <property type="entry name" value="SBP_bac_1"/>
    <property type="match status" value="1"/>
</dbReference>
<dbReference type="PROSITE" id="PS51257">
    <property type="entry name" value="PROKAR_LIPOPROTEIN"/>
    <property type="match status" value="1"/>
</dbReference>
<comment type="similarity">
    <text evidence="1">Belongs to the bacterial solute-binding protein 1 family.</text>
</comment>
<gene>
    <name evidence="5" type="ORF">ACFYXI_40245</name>
</gene>
<dbReference type="Gene3D" id="3.40.190.10">
    <property type="entry name" value="Periplasmic binding protein-like II"/>
    <property type="match status" value="2"/>
</dbReference>
<dbReference type="CDD" id="cd14750">
    <property type="entry name" value="PBP2_TMBP"/>
    <property type="match status" value="1"/>
</dbReference>
<dbReference type="Proteomes" id="UP001602013">
    <property type="component" value="Unassembled WGS sequence"/>
</dbReference>
<comment type="caution">
    <text evidence="5">The sequence shown here is derived from an EMBL/GenBank/DDBJ whole genome shotgun (WGS) entry which is preliminary data.</text>
</comment>
<protein>
    <submittedName>
        <fullName evidence="5">ABC transporter substrate-binding protein</fullName>
    </submittedName>
</protein>
<reference evidence="5 6" key="1">
    <citation type="submission" date="2024-10" db="EMBL/GenBank/DDBJ databases">
        <title>The Natural Products Discovery Center: Release of the First 8490 Sequenced Strains for Exploring Actinobacteria Biosynthetic Diversity.</title>
        <authorList>
            <person name="Kalkreuter E."/>
            <person name="Kautsar S.A."/>
            <person name="Yang D."/>
            <person name="Bader C.D."/>
            <person name="Teijaro C.N."/>
            <person name="Fluegel L."/>
            <person name="Davis C.M."/>
            <person name="Simpson J.R."/>
            <person name="Lauterbach L."/>
            <person name="Steele A.D."/>
            <person name="Gui C."/>
            <person name="Meng S."/>
            <person name="Li G."/>
            <person name="Viehrig K."/>
            <person name="Ye F."/>
            <person name="Su P."/>
            <person name="Kiefer A.F."/>
            <person name="Nichols A."/>
            <person name="Cepeda A.J."/>
            <person name="Yan W."/>
            <person name="Fan B."/>
            <person name="Jiang Y."/>
            <person name="Adhikari A."/>
            <person name="Zheng C.-J."/>
            <person name="Schuster L."/>
            <person name="Cowan T.M."/>
            <person name="Smanski M.J."/>
            <person name="Chevrette M.G."/>
            <person name="De Carvalho L.P.S."/>
            <person name="Shen B."/>
        </authorList>
    </citation>
    <scope>NUCLEOTIDE SEQUENCE [LARGE SCALE GENOMIC DNA]</scope>
    <source>
        <strain evidence="5 6">NPDC002173</strain>
    </source>
</reference>
<keyword evidence="6" id="KW-1185">Reference proteome</keyword>
<dbReference type="InterPro" id="IPR006059">
    <property type="entry name" value="SBP"/>
</dbReference>
<dbReference type="SUPFAM" id="SSF53850">
    <property type="entry name" value="Periplasmic binding protein-like II"/>
    <property type="match status" value="1"/>
</dbReference>
<evidence type="ECO:0000256" key="3">
    <source>
        <dbReference type="ARBA" id="ARBA00022729"/>
    </source>
</evidence>
<feature type="chain" id="PRO_5045459206" evidence="4">
    <location>
        <begin position="20"/>
        <end position="417"/>
    </location>
</feature>
<dbReference type="RefSeq" id="WP_387417995.1">
    <property type="nucleotide sequence ID" value="NZ_JBIASD010000055.1"/>
</dbReference>